<dbReference type="GO" id="GO:0008757">
    <property type="term" value="F:S-adenosylmethionine-dependent methyltransferase activity"/>
    <property type="evidence" value="ECO:0007669"/>
    <property type="project" value="InterPro"/>
</dbReference>
<accession>A0A858BYW4</accession>
<organism evidence="2 3">
    <name type="scientific">Aminipila butyrica</name>
    <dbReference type="NCBI Taxonomy" id="433296"/>
    <lineage>
        <taxon>Bacteria</taxon>
        <taxon>Bacillati</taxon>
        <taxon>Bacillota</taxon>
        <taxon>Clostridia</taxon>
        <taxon>Peptostreptococcales</taxon>
        <taxon>Anaerovoracaceae</taxon>
        <taxon>Aminipila</taxon>
    </lineage>
</organism>
<keyword evidence="2" id="KW-0808">Transferase</keyword>
<proteinExistence type="predicted"/>
<dbReference type="RefSeq" id="WP_163067563.1">
    <property type="nucleotide sequence ID" value="NZ_CP048649.1"/>
</dbReference>
<dbReference type="SUPFAM" id="SSF53335">
    <property type="entry name" value="S-adenosyl-L-methionine-dependent methyltransferases"/>
    <property type="match status" value="1"/>
</dbReference>
<protein>
    <submittedName>
        <fullName evidence="2">Class I SAM-dependent methyltransferase</fullName>
    </submittedName>
</protein>
<dbReference type="InterPro" id="IPR013216">
    <property type="entry name" value="Methyltransf_11"/>
</dbReference>
<feature type="domain" description="Methyltransferase type 11" evidence="1">
    <location>
        <begin position="34"/>
        <end position="127"/>
    </location>
</feature>
<evidence type="ECO:0000313" key="2">
    <source>
        <dbReference type="EMBL" id="QIB70325.1"/>
    </source>
</evidence>
<sequence length="182" mass="20686">MTNHKLDNPKRIDELNPANTLRRIGLKAGDSFGDIGAGTGIFSFEAAERTKANVYAVEISPEMLAILQNKKHERNTENIILKKDIREIPSACCQRVLLCTVLHELSEPEDMLDEIKRILTSDGIVAIIEFHKKQTPMGPPIEHRISSEQVEEEFLQHGFSKMDYFELGENFYLLLFSKTKNA</sequence>
<evidence type="ECO:0000259" key="1">
    <source>
        <dbReference type="Pfam" id="PF08241"/>
    </source>
</evidence>
<gene>
    <name evidence="2" type="ORF">Ami103574_13945</name>
</gene>
<reference evidence="2 3" key="1">
    <citation type="submission" date="2020-02" db="EMBL/GenBank/DDBJ databases">
        <authorList>
            <person name="Kim Y.B."/>
            <person name="Roh S.W."/>
        </authorList>
    </citation>
    <scope>NUCLEOTIDE SEQUENCE [LARGE SCALE GENOMIC DNA]</scope>
    <source>
        <strain evidence="2 3">DSM 103574</strain>
    </source>
</reference>
<dbReference type="PANTHER" id="PTHR43861">
    <property type="entry name" value="TRANS-ACONITATE 2-METHYLTRANSFERASE-RELATED"/>
    <property type="match status" value="1"/>
</dbReference>
<dbReference type="KEGG" id="abut:Ami103574_13945"/>
<keyword evidence="3" id="KW-1185">Reference proteome</keyword>
<dbReference type="EMBL" id="CP048649">
    <property type="protein sequence ID" value="QIB70325.1"/>
    <property type="molecule type" value="Genomic_DNA"/>
</dbReference>
<dbReference type="Pfam" id="PF08241">
    <property type="entry name" value="Methyltransf_11"/>
    <property type="match status" value="1"/>
</dbReference>
<dbReference type="Proteomes" id="UP000466848">
    <property type="component" value="Chromosome"/>
</dbReference>
<dbReference type="InterPro" id="IPR029063">
    <property type="entry name" value="SAM-dependent_MTases_sf"/>
</dbReference>
<dbReference type="GO" id="GO:0032259">
    <property type="term" value="P:methylation"/>
    <property type="evidence" value="ECO:0007669"/>
    <property type="project" value="UniProtKB-KW"/>
</dbReference>
<dbReference type="Gene3D" id="3.40.50.150">
    <property type="entry name" value="Vaccinia Virus protein VP39"/>
    <property type="match status" value="1"/>
</dbReference>
<keyword evidence="2" id="KW-0489">Methyltransferase</keyword>
<name>A0A858BYW4_9FIRM</name>
<dbReference type="AlphaFoldDB" id="A0A858BYW4"/>
<evidence type="ECO:0000313" key="3">
    <source>
        <dbReference type="Proteomes" id="UP000466848"/>
    </source>
</evidence>
<dbReference type="CDD" id="cd02440">
    <property type="entry name" value="AdoMet_MTases"/>
    <property type="match status" value="1"/>
</dbReference>